<comment type="caution">
    <text evidence="1">The sequence shown here is derived from an EMBL/GenBank/DDBJ whole genome shotgun (WGS) entry which is preliminary data.</text>
</comment>
<dbReference type="EMBL" id="ATBP01000068">
    <property type="protein sequence ID" value="ETR73351.1"/>
    <property type="molecule type" value="Genomic_DNA"/>
</dbReference>
<evidence type="ECO:0000313" key="1">
    <source>
        <dbReference type="EMBL" id="ETR73351.1"/>
    </source>
</evidence>
<evidence type="ECO:0000313" key="2">
    <source>
        <dbReference type="Proteomes" id="UP000189670"/>
    </source>
</evidence>
<dbReference type="AlphaFoldDB" id="A0A1V1PEP5"/>
<proteinExistence type="predicted"/>
<dbReference type="Proteomes" id="UP000189670">
    <property type="component" value="Unassembled WGS sequence"/>
</dbReference>
<protein>
    <submittedName>
        <fullName evidence="1">Uncharacterized protein</fullName>
    </submittedName>
</protein>
<sequence>MGAFTREEFDLVCHNLNQKNKPNHLFVFFKTTPPEKISKDYIKDYTKVLELREQIENSHQIYLLFDTVDSLVLQLDNQIDLVFTDSR</sequence>
<reference evidence="2" key="1">
    <citation type="submission" date="2012-11" db="EMBL/GenBank/DDBJ databases">
        <authorList>
            <person name="Lucero-Rivera Y.E."/>
            <person name="Tovar-Ramirez D."/>
        </authorList>
    </citation>
    <scope>NUCLEOTIDE SEQUENCE [LARGE SCALE GENOMIC DNA]</scope>
    <source>
        <strain evidence="2">Araruama</strain>
    </source>
</reference>
<organism evidence="1 2">
    <name type="scientific">Candidatus Magnetoglobus multicellularis str. Araruama</name>
    <dbReference type="NCBI Taxonomy" id="890399"/>
    <lineage>
        <taxon>Bacteria</taxon>
        <taxon>Pseudomonadati</taxon>
        <taxon>Thermodesulfobacteriota</taxon>
        <taxon>Desulfobacteria</taxon>
        <taxon>Desulfobacterales</taxon>
        <taxon>Desulfobacteraceae</taxon>
        <taxon>Candidatus Magnetoglobus</taxon>
    </lineage>
</organism>
<accession>A0A1V1PEP5</accession>
<gene>
    <name evidence="1" type="ORF">OMM_06984</name>
</gene>
<name>A0A1V1PEP5_9BACT</name>